<organism evidence="2 3">
    <name type="scientific">Streptomyces virginiae</name>
    <name type="common">Streptomyces cinnamonensis</name>
    <dbReference type="NCBI Taxonomy" id="1961"/>
    <lineage>
        <taxon>Bacteria</taxon>
        <taxon>Bacillati</taxon>
        <taxon>Actinomycetota</taxon>
        <taxon>Actinomycetes</taxon>
        <taxon>Kitasatosporales</taxon>
        <taxon>Streptomycetaceae</taxon>
        <taxon>Streptomyces</taxon>
    </lineage>
</organism>
<comment type="caution">
    <text evidence="2">The sequence shown here is derived from an EMBL/GenBank/DDBJ whole genome shotgun (WGS) entry which is preliminary data.</text>
</comment>
<keyword evidence="1" id="KW-0472">Membrane</keyword>
<reference evidence="3" key="1">
    <citation type="submission" date="2020-09" db="EMBL/GenBank/DDBJ databases">
        <title>Whole genome shotgun sequence of Streptomyces cinnamonensis NBRC 15873.</title>
        <authorList>
            <person name="Komaki H."/>
            <person name="Tamura T."/>
        </authorList>
    </citation>
    <scope>NUCLEOTIDE SEQUENCE [LARGE SCALE GENOMIC DNA]</scope>
    <source>
        <strain evidence="3">NBRC 15873</strain>
    </source>
</reference>
<sequence>MRQDTNFSATRFGLPTAISGCGDPDGMDAALTGLVAVFATLAGSTLTFLFQRHIARQTERFTRDQQLWHERIATYSAFVAALTDFRRSQNDRWHLEQADPNSPQFVSARAESYQRRADSTAALCRVRLLCGDSALFELAQNALDAAAEIPAARSEQDRAGRGEAARLALDRFLISAGGVTPRSSAP</sequence>
<keyword evidence="3" id="KW-1185">Reference proteome</keyword>
<evidence type="ECO:0008006" key="4">
    <source>
        <dbReference type="Google" id="ProtNLM"/>
    </source>
</evidence>
<dbReference type="Proteomes" id="UP000660554">
    <property type="component" value="Unassembled WGS sequence"/>
</dbReference>
<dbReference type="EMBL" id="BNDV01000008">
    <property type="protein sequence ID" value="GHI14713.1"/>
    <property type="molecule type" value="Genomic_DNA"/>
</dbReference>
<proteinExistence type="predicted"/>
<evidence type="ECO:0000313" key="3">
    <source>
        <dbReference type="Proteomes" id="UP000660554"/>
    </source>
</evidence>
<evidence type="ECO:0000256" key="1">
    <source>
        <dbReference type="SAM" id="Phobius"/>
    </source>
</evidence>
<name>A0ABQ3NPM1_STRVG</name>
<protein>
    <recommendedName>
        <fullName evidence="4">SMODS and SLOG-associating 2TM effector domain-containing protein</fullName>
    </recommendedName>
</protein>
<feature type="transmembrane region" description="Helical" evidence="1">
    <location>
        <begin position="29"/>
        <end position="50"/>
    </location>
</feature>
<evidence type="ECO:0000313" key="2">
    <source>
        <dbReference type="EMBL" id="GHI14713.1"/>
    </source>
</evidence>
<keyword evidence="1" id="KW-0812">Transmembrane</keyword>
<accession>A0ABQ3NPM1</accession>
<gene>
    <name evidence="2" type="ORF">Scinn_41760</name>
</gene>
<keyword evidence="1" id="KW-1133">Transmembrane helix</keyword>